<evidence type="ECO:0000313" key="3">
    <source>
        <dbReference type="Proteomes" id="UP000027195"/>
    </source>
</evidence>
<dbReference type="AlphaFoldDB" id="A0A067M2S6"/>
<dbReference type="InParanoid" id="A0A067M2S6"/>
<dbReference type="OrthoDB" id="2969033at2759"/>
<proteinExistence type="predicted"/>
<evidence type="ECO:0000256" key="1">
    <source>
        <dbReference type="SAM" id="MobiDB-lite"/>
    </source>
</evidence>
<protein>
    <submittedName>
        <fullName evidence="2">Uncharacterized protein</fullName>
    </submittedName>
</protein>
<organism evidence="2 3">
    <name type="scientific">Botryobasidium botryosum (strain FD-172 SS1)</name>
    <dbReference type="NCBI Taxonomy" id="930990"/>
    <lineage>
        <taxon>Eukaryota</taxon>
        <taxon>Fungi</taxon>
        <taxon>Dikarya</taxon>
        <taxon>Basidiomycota</taxon>
        <taxon>Agaricomycotina</taxon>
        <taxon>Agaricomycetes</taxon>
        <taxon>Cantharellales</taxon>
        <taxon>Botryobasidiaceae</taxon>
        <taxon>Botryobasidium</taxon>
    </lineage>
</organism>
<dbReference type="EMBL" id="KL198179">
    <property type="protein sequence ID" value="KDQ05856.1"/>
    <property type="molecule type" value="Genomic_DNA"/>
</dbReference>
<name>A0A067M2S6_BOTB1</name>
<evidence type="ECO:0000313" key="2">
    <source>
        <dbReference type="EMBL" id="KDQ05856.1"/>
    </source>
</evidence>
<sequence>MSDYIPSSSSAQNLPNISEPVFTGGHSALPPFGFPRDPCGCHLWLEAACPPSDLPEDVRVRIAIRDSTAKKAIMHSNASPSGAGKTNHILCANAGCQVGHYRRPARANKSCSRPSPFCKSCCLASRGCSYEPHRRSRHASGSSSNTTVASSSRLSLSPVSGAPASPASATSPNPTPALPIPASYMRLAPAHLTVCKPGASASDALPNNKTQIANMVTLKIHTDDETVHPHRVLSPDKDVFVLEMHIAQLAKLKIIFDAMVQWFDPTSNEWVTQGVDAPIEIPSNRIITLARIGVVPRLLPPEKGKGKGIAPQLSRHAILDMPDKLASMAPSSDEEYNCDSFSSVARTKRFPLTYACEMVPGLQVLKDKFPENRNRTTLPEEFPRVYPGSSFKASTYQKHRGAWSKAEEYGILDRFVAAGKSPDGLWAKLVQEVEARRAQEAEIQEAGPPQEAVPMNNTIVEHSVFKHEWRNFVNEHMGEDDFGGVFHPERRFSIFQDFPPLFIGSRKTIFRITFDDQESGVPMTYAAKQYNQGYPSEDSSDMRLVCPPFSQGNFYRIDAEHFAHGNDIGYSRALYY</sequence>
<reference evidence="3" key="1">
    <citation type="journal article" date="2014" name="Proc. Natl. Acad. Sci. U.S.A.">
        <title>Extensive sampling of basidiomycete genomes demonstrates inadequacy of the white-rot/brown-rot paradigm for wood decay fungi.</title>
        <authorList>
            <person name="Riley R."/>
            <person name="Salamov A.A."/>
            <person name="Brown D.W."/>
            <person name="Nagy L.G."/>
            <person name="Floudas D."/>
            <person name="Held B.W."/>
            <person name="Levasseur A."/>
            <person name="Lombard V."/>
            <person name="Morin E."/>
            <person name="Otillar R."/>
            <person name="Lindquist E.A."/>
            <person name="Sun H."/>
            <person name="LaButti K.M."/>
            <person name="Schmutz J."/>
            <person name="Jabbour D."/>
            <person name="Luo H."/>
            <person name="Baker S.E."/>
            <person name="Pisabarro A.G."/>
            <person name="Walton J.D."/>
            <person name="Blanchette R.A."/>
            <person name="Henrissat B."/>
            <person name="Martin F."/>
            <person name="Cullen D."/>
            <person name="Hibbett D.S."/>
            <person name="Grigoriev I.V."/>
        </authorList>
    </citation>
    <scope>NUCLEOTIDE SEQUENCE [LARGE SCALE GENOMIC DNA]</scope>
    <source>
        <strain evidence="3">FD-172 SS1</strain>
    </source>
</reference>
<feature type="region of interest" description="Disordered" evidence="1">
    <location>
        <begin position="133"/>
        <end position="174"/>
    </location>
</feature>
<feature type="compositionally biased region" description="Low complexity" evidence="1">
    <location>
        <begin position="139"/>
        <end position="172"/>
    </location>
</feature>
<dbReference type="HOGENOM" id="CLU_019841_1_0_1"/>
<keyword evidence="3" id="KW-1185">Reference proteome</keyword>
<accession>A0A067M2S6</accession>
<gene>
    <name evidence="2" type="ORF">BOTBODRAFT_624863</name>
</gene>
<dbReference type="Proteomes" id="UP000027195">
    <property type="component" value="Unassembled WGS sequence"/>
</dbReference>